<dbReference type="GO" id="GO:0003964">
    <property type="term" value="F:RNA-directed DNA polymerase activity"/>
    <property type="evidence" value="ECO:0007669"/>
    <property type="project" value="UniProtKB-KW"/>
</dbReference>
<dbReference type="InterPro" id="IPR043502">
    <property type="entry name" value="DNA/RNA_pol_sf"/>
</dbReference>
<dbReference type="Pfam" id="PF08388">
    <property type="entry name" value="GIIM"/>
    <property type="match status" value="1"/>
</dbReference>
<keyword evidence="2" id="KW-0548">Nucleotidyltransferase</keyword>
<comment type="caution">
    <text evidence="2">The sequence shown here is derived from an EMBL/GenBank/DDBJ whole genome shotgun (WGS) entry which is preliminary data.</text>
</comment>
<dbReference type="Pfam" id="PF00078">
    <property type="entry name" value="RVT_1"/>
    <property type="match status" value="1"/>
</dbReference>
<keyword evidence="2" id="KW-0808">Transferase</keyword>
<dbReference type="Proteomes" id="UP001056766">
    <property type="component" value="Unassembled WGS sequence"/>
</dbReference>
<dbReference type="InterPro" id="IPR025960">
    <property type="entry name" value="RVT_N"/>
</dbReference>
<dbReference type="NCBIfam" id="TIGR04416">
    <property type="entry name" value="group_II_RT_mat"/>
    <property type="match status" value="1"/>
</dbReference>
<reference evidence="2" key="1">
    <citation type="journal article" date="2021" name="mSystems">
        <title>Bacteria and Archaea Synergistically Convert Glycine Betaine to Biogenic Methane in the Formosa Cold Seep of the South China Sea.</title>
        <authorList>
            <person name="Li L."/>
            <person name="Zhang W."/>
            <person name="Zhang S."/>
            <person name="Song L."/>
            <person name="Sun Q."/>
            <person name="Zhang H."/>
            <person name="Xiang H."/>
            <person name="Dong X."/>
        </authorList>
    </citation>
    <scope>NUCLEOTIDE SEQUENCE</scope>
    <source>
        <strain evidence="2">LLY</strain>
    </source>
</reference>
<gene>
    <name evidence="2" type="primary">ltrA</name>
    <name evidence="2" type="ORF">KDK67_13895</name>
</gene>
<organism evidence="2 3">
    <name type="scientific">Methanococcoides seepicolus</name>
    <dbReference type="NCBI Taxonomy" id="2828780"/>
    <lineage>
        <taxon>Archaea</taxon>
        <taxon>Methanobacteriati</taxon>
        <taxon>Methanobacteriota</taxon>
        <taxon>Stenosarchaea group</taxon>
        <taxon>Methanomicrobia</taxon>
        <taxon>Methanosarcinales</taxon>
        <taxon>Methanosarcinaceae</taxon>
        <taxon>Methanococcoides</taxon>
    </lineage>
</organism>
<accession>A0A9E5DCG9</accession>
<dbReference type="InterPro" id="IPR051083">
    <property type="entry name" value="GrpII_Intron_Splice-Mob/Def"/>
</dbReference>
<dbReference type="InterPro" id="IPR003615">
    <property type="entry name" value="HNH_nuc"/>
</dbReference>
<dbReference type="EMBL" id="JAGSOI010000122">
    <property type="protein sequence ID" value="MCM1988046.1"/>
    <property type="molecule type" value="Genomic_DNA"/>
</dbReference>
<dbReference type="SUPFAM" id="SSF56672">
    <property type="entry name" value="DNA/RNA polymerases"/>
    <property type="match status" value="1"/>
</dbReference>
<dbReference type="AlphaFoldDB" id="A0A9E5DCG9"/>
<proteinExistence type="predicted"/>
<dbReference type="PANTHER" id="PTHR34047:SF8">
    <property type="entry name" value="PROTEIN YKFC"/>
    <property type="match status" value="1"/>
</dbReference>
<dbReference type="SMART" id="SM00507">
    <property type="entry name" value="HNHc"/>
    <property type="match status" value="1"/>
</dbReference>
<evidence type="ECO:0000313" key="2">
    <source>
        <dbReference type="EMBL" id="MCM1988046.1"/>
    </source>
</evidence>
<dbReference type="Pfam" id="PF13655">
    <property type="entry name" value="RVT_N"/>
    <property type="match status" value="1"/>
</dbReference>
<dbReference type="InterPro" id="IPR013597">
    <property type="entry name" value="Mat_intron_G2"/>
</dbReference>
<dbReference type="InterPro" id="IPR030931">
    <property type="entry name" value="Group_II_RT_mat"/>
</dbReference>
<dbReference type="PANTHER" id="PTHR34047">
    <property type="entry name" value="NUCLEAR INTRON MATURASE 1, MITOCHONDRIAL-RELATED"/>
    <property type="match status" value="1"/>
</dbReference>
<dbReference type="InterPro" id="IPR000477">
    <property type="entry name" value="RT_dom"/>
</dbReference>
<dbReference type="EC" id="2.7.7.49" evidence="2"/>
<dbReference type="CDD" id="cd01651">
    <property type="entry name" value="RT_G2_intron"/>
    <property type="match status" value="1"/>
</dbReference>
<dbReference type="PROSITE" id="PS50878">
    <property type="entry name" value="RT_POL"/>
    <property type="match status" value="1"/>
</dbReference>
<keyword evidence="2" id="KW-0695">RNA-directed DNA polymerase</keyword>
<sequence>MNVSDSTTPNNEAEAFSGHAELNGEKLTDRYKWNLINWKSIESHINRIQVRITKAVINGNWNLVKRLSYLLTHSHYAKLLAVRKVIQNKGKRTAGIDGELWSTPKSKMNAVLSLSDKHYKARPLKRVFIEKYGSDKKRPLGIPTMYDRAMQALYALALDPIAEATADDRSFGFRKFRSTQDACSQIFATISKKASAQWILEGDIKGCFDNISHQWLIDNIPMDKSILKQFLKAGFVYENSLFPTKAGTPQGGIISPILANMTLDGIESMLIDKYHRSTRGKICVKTASKYKVNFVRYADDFIVTAKTKEIAEEARGLIKNFLTDKGLELSDEKTLITHVDDGFDFLGWNFRKYKGTLLIKPSKKSIQKVTEKISNAIKDGKTLTQEVLIDTLNPIITGWSNYHQGVSAKETFNLIDFKIWNMLWKWAKRRHPKKSRTWIAHKYWHTNGKRNWVFSTKKNQLKLMIDKMIVRQFWLSLDKNPYTDTVYFIERKFNQGSKKLSGKFKAVWKNQKGKCPFCNLLIDINNGGEERPLHHKNGNHDDYRTSNLAYAHVHCHRQYHANNPKITVALTG</sequence>
<protein>
    <submittedName>
        <fullName evidence="2">Group II intron reverse transcriptase/maturase</fullName>
        <ecNumber evidence="2">2.7.7.49</ecNumber>
    </submittedName>
</protein>
<name>A0A9E5DCG9_9EURY</name>
<reference evidence="2" key="2">
    <citation type="submission" date="2021-04" db="EMBL/GenBank/DDBJ databases">
        <authorList>
            <person name="Dong X."/>
        </authorList>
    </citation>
    <scope>NUCLEOTIDE SEQUENCE</scope>
    <source>
        <strain evidence="2">LLY</strain>
    </source>
</reference>
<keyword evidence="3" id="KW-1185">Reference proteome</keyword>
<evidence type="ECO:0000259" key="1">
    <source>
        <dbReference type="PROSITE" id="PS50878"/>
    </source>
</evidence>
<dbReference type="CDD" id="cd00085">
    <property type="entry name" value="HNHc"/>
    <property type="match status" value="1"/>
</dbReference>
<feature type="domain" description="Reverse transcriptase" evidence="1">
    <location>
        <begin position="110"/>
        <end position="350"/>
    </location>
</feature>
<evidence type="ECO:0000313" key="3">
    <source>
        <dbReference type="Proteomes" id="UP001056766"/>
    </source>
</evidence>